<dbReference type="GO" id="GO:0006357">
    <property type="term" value="P:regulation of transcription by RNA polymerase II"/>
    <property type="evidence" value="ECO:0007669"/>
    <property type="project" value="TreeGrafter"/>
</dbReference>
<feature type="domain" description="C2H2-type" evidence="13">
    <location>
        <begin position="919"/>
        <end position="946"/>
    </location>
</feature>
<keyword evidence="7" id="KW-0805">Transcription regulation</keyword>
<dbReference type="EMBL" id="JAODUO010000053">
    <property type="protein sequence ID" value="KAK2191421.1"/>
    <property type="molecule type" value="Genomic_DNA"/>
</dbReference>
<keyword evidence="6" id="KW-0862">Zinc</keyword>
<dbReference type="InterPro" id="IPR036236">
    <property type="entry name" value="Znf_C2H2_sf"/>
</dbReference>
<evidence type="ECO:0000256" key="9">
    <source>
        <dbReference type="ARBA" id="ARBA00023163"/>
    </source>
</evidence>
<dbReference type="Gene3D" id="3.30.160.60">
    <property type="entry name" value="Classic Zinc Finger"/>
    <property type="match status" value="11"/>
</dbReference>
<dbReference type="GO" id="GO:0003700">
    <property type="term" value="F:DNA-binding transcription factor activity"/>
    <property type="evidence" value="ECO:0007669"/>
    <property type="project" value="TreeGrafter"/>
</dbReference>
<feature type="domain" description="C2H2-type" evidence="13">
    <location>
        <begin position="456"/>
        <end position="485"/>
    </location>
</feature>
<feature type="compositionally biased region" description="Basic and acidic residues" evidence="12">
    <location>
        <begin position="377"/>
        <end position="392"/>
    </location>
</feature>
<dbReference type="SUPFAM" id="SSF57667">
    <property type="entry name" value="beta-beta-alpha zinc fingers"/>
    <property type="match status" value="7"/>
</dbReference>
<comment type="subcellular location">
    <subcellularLocation>
        <location evidence="1">Nucleus</location>
    </subcellularLocation>
</comment>
<feature type="domain" description="C2H2-type" evidence="13">
    <location>
        <begin position="1007"/>
        <end position="1036"/>
    </location>
</feature>
<evidence type="ECO:0000256" key="11">
    <source>
        <dbReference type="PROSITE-ProRule" id="PRU00042"/>
    </source>
</evidence>
<keyword evidence="8" id="KW-0238">DNA-binding</keyword>
<evidence type="ECO:0000313" key="15">
    <source>
        <dbReference type="Proteomes" id="UP001209878"/>
    </source>
</evidence>
<accession>A0AAD9PBD2</accession>
<dbReference type="InterPro" id="IPR003604">
    <property type="entry name" value="Matrin/U1-like-C_Znf_C2H2"/>
</dbReference>
<dbReference type="GO" id="GO:0008270">
    <property type="term" value="F:zinc ion binding"/>
    <property type="evidence" value="ECO:0007669"/>
    <property type="project" value="UniProtKB-KW"/>
</dbReference>
<dbReference type="InterPro" id="IPR013087">
    <property type="entry name" value="Znf_C2H2_type"/>
</dbReference>
<feature type="domain" description="C2H2-type" evidence="13">
    <location>
        <begin position="507"/>
        <end position="536"/>
    </location>
</feature>
<evidence type="ECO:0000256" key="6">
    <source>
        <dbReference type="ARBA" id="ARBA00022833"/>
    </source>
</evidence>
<keyword evidence="3" id="KW-0479">Metal-binding</keyword>
<organism evidence="14 15">
    <name type="scientific">Ridgeia piscesae</name>
    <name type="common">Tubeworm</name>
    <dbReference type="NCBI Taxonomy" id="27915"/>
    <lineage>
        <taxon>Eukaryota</taxon>
        <taxon>Metazoa</taxon>
        <taxon>Spiralia</taxon>
        <taxon>Lophotrochozoa</taxon>
        <taxon>Annelida</taxon>
        <taxon>Polychaeta</taxon>
        <taxon>Sedentaria</taxon>
        <taxon>Canalipalpata</taxon>
        <taxon>Sabellida</taxon>
        <taxon>Siboglinidae</taxon>
        <taxon>Ridgeia</taxon>
    </lineage>
</organism>
<name>A0AAD9PBD2_RIDPI</name>
<evidence type="ECO:0000256" key="7">
    <source>
        <dbReference type="ARBA" id="ARBA00023015"/>
    </source>
</evidence>
<evidence type="ECO:0000256" key="1">
    <source>
        <dbReference type="ARBA" id="ARBA00004123"/>
    </source>
</evidence>
<evidence type="ECO:0000256" key="5">
    <source>
        <dbReference type="ARBA" id="ARBA00022771"/>
    </source>
</evidence>
<dbReference type="SMART" id="SM00451">
    <property type="entry name" value="ZnF_U1"/>
    <property type="match status" value="6"/>
</dbReference>
<evidence type="ECO:0000313" key="14">
    <source>
        <dbReference type="EMBL" id="KAK2191421.1"/>
    </source>
</evidence>
<feature type="domain" description="C2H2-type" evidence="13">
    <location>
        <begin position="638"/>
        <end position="665"/>
    </location>
</feature>
<evidence type="ECO:0000256" key="12">
    <source>
        <dbReference type="SAM" id="MobiDB-lite"/>
    </source>
</evidence>
<evidence type="ECO:0000256" key="3">
    <source>
        <dbReference type="ARBA" id="ARBA00022723"/>
    </source>
</evidence>
<feature type="region of interest" description="Disordered" evidence="12">
    <location>
        <begin position="233"/>
        <end position="267"/>
    </location>
</feature>
<gene>
    <name evidence="14" type="ORF">NP493_53g12004</name>
</gene>
<dbReference type="PANTHER" id="PTHR24404:SF111">
    <property type="entry name" value="GASTRULA ZINC FINGER PROTEIN XLCGF49.1-LIKE-RELATED"/>
    <property type="match status" value="1"/>
</dbReference>
<evidence type="ECO:0000256" key="10">
    <source>
        <dbReference type="ARBA" id="ARBA00023242"/>
    </source>
</evidence>
<keyword evidence="10" id="KW-0539">Nucleus</keyword>
<feature type="domain" description="C2H2-type" evidence="13">
    <location>
        <begin position="681"/>
        <end position="709"/>
    </location>
</feature>
<dbReference type="GO" id="GO:0005634">
    <property type="term" value="C:nucleus"/>
    <property type="evidence" value="ECO:0007669"/>
    <property type="project" value="UniProtKB-SubCell"/>
</dbReference>
<evidence type="ECO:0000259" key="13">
    <source>
        <dbReference type="PROSITE" id="PS50157"/>
    </source>
</evidence>
<dbReference type="SMART" id="SM00355">
    <property type="entry name" value="ZnF_C2H2"/>
    <property type="match status" value="19"/>
</dbReference>
<keyword evidence="5 11" id="KW-0863">Zinc-finger</keyword>
<feature type="domain" description="C2H2-type" evidence="13">
    <location>
        <begin position="795"/>
        <end position="824"/>
    </location>
</feature>
<evidence type="ECO:0000256" key="8">
    <source>
        <dbReference type="ARBA" id="ARBA00023125"/>
    </source>
</evidence>
<dbReference type="FunFam" id="3.30.160.60:FF:001370">
    <property type="entry name" value="Zinc finger protein"/>
    <property type="match status" value="1"/>
</dbReference>
<feature type="domain" description="C2H2-type" evidence="13">
    <location>
        <begin position="980"/>
        <end position="1007"/>
    </location>
</feature>
<protein>
    <recommendedName>
        <fullName evidence="13">C2H2-type domain-containing protein</fullName>
    </recommendedName>
</protein>
<comment type="caution">
    <text evidence="14">The sequence shown here is derived from an EMBL/GenBank/DDBJ whole genome shotgun (WGS) entry which is preliminary data.</text>
</comment>
<reference evidence="14" key="1">
    <citation type="journal article" date="2023" name="Mol. Biol. Evol.">
        <title>Third-Generation Sequencing Reveals the Adaptive Role of the Epigenome in Three Deep-Sea Polychaetes.</title>
        <authorList>
            <person name="Perez M."/>
            <person name="Aroh O."/>
            <person name="Sun Y."/>
            <person name="Lan Y."/>
            <person name="Juniper S.K."/>
            <person name="Young C.R."/>
            <person name="Angers B."/>
            <person name="Qian P.Y."/>
        </authorList>
    </citation>
    <scope>NUCLEOTIDE SEQUENCE</scope>
    <source>
        <strain evidence="14">R07B-5</strain>
    </source>
</reference>
<dbReference type="Proteomes" id="UP001209878">
    <property type="component" value="Unassembled WGS sequence"/>
</dbReference>
<evidence type="ECO:0000256" key="4">
    <source>
        <dbReference type="ARBA" id="ARBA00022737"/>
    </source>
</evidence>
<proteinExistence type="inferred from homology"/>
<dbReference type="PROSITE" id="PS50157">
    <property type="entry name" value="ZINC_FINGER_C2H2_2"/>
    <property type="match status" value="11"/>
</dbReference>
<feature type="domain" description="C2H2-type" evidence="13">
    <location>
        <begin position="1065"/>
        <end position="1092"/>
    </location>
</feature>
<dbReference type="FunFam" id="3.30.160.60:FF:000446">
    <property type="entry name" value="Zinc finger protein"/>
    <property type="match status" value="2"/>
</dbReference>
<dbReference type="PANTHER" id="PTHR24404">
    <property type="entry name" value="ZINC FINGER PROTEIN"/>
    <property type="match status" value="1"/>
</dbReference>
<feature type="domain" description="C2H2-type" evidence="13">
    <location>
        <begin position="947"/>
        <end position="970"/>
    </location>
</feature>
<feature type="domain" description="C2H2-type" evidence="13">
    <location>
        <begin position="1037"/>
        <end position="1064"/>
    </location>
</feature>
<comment type="similarity">
    <text evidence="2">Belongs to the krueppel C2H2-type zinc-finger protein family.</text>
</comment>
<keyword evidence="15" id="KW-1185">Reference proteome</keyword>
<keyword evidence="4" id="KW-0677">Repeat</keyword>
<dbReference type="Pfam" id="PF00096">
    <property type="entry name" value="zf-C2H2"/>
    <property type="match status" value="6"/>
</dbReference>
<sequence>MEAVVTYLDTHICLNCHATVIGLDNYVTHKKAECPARKTFGSKLHSTALIPCGTTNGINIEVSSDVNALPTSTLSPSVSGAMDPNMILGGSTVNSHIPVSSVSDFFSSLELQSRPAALEPARVTLDGTKDVDTYGNVSLGQSSEALGVPKAACLYNDDILDHQKAMKIASILNDLEFSSDSEGLIPSDADDLLDFSEDIAGVNDAAYTPSNLNTNKWRPVNKPDAIMKLKVSGGKWKPGMAPSTGGKWRPGERPSFGGGKTDSNINHKDSEFDVVESQNARKARPGRGGKLEAYLKQREIDSDDFVSDNDAEDTLWKPSTRGGKWKPLGSPVSGDRKLEALGKQKTRDQSNSDSCRTGLVICGDGVGSGIETNTTRSPEKSDIHLTAKKPDGDSQGLSLECFSEDSNSSERIIGDGKSESSDVLHGSVLLTSKLSSAPKDGKRKTLKDGRIIKGRFSCEPCGREFCNLYTYRHHCKTKLHGRRSAKHAQNNADTEEKVVDARPPVDIECPVCSKSFHNKYNFVRHLVTSYHKKRARDNGSATVMLDDVHQLLLLRQSAFQCEVCHFYCDTHDDLLHHMRRADHFAAVGQLTGPLQCMRCHFRSRSNDDMIDHFVSPEHKETVKNSSRPCTLHESRYRVKCSQCERMFNSATRLQIHMKIHHDNGTSQHALGRKTRSMKKRLKCQYCGKELVSASVLAVHIRRHHTKERPFSCGHCKVSFVDNYTLRQHNHSKHHLDVCVKLGNTTTKDGSTGNGDGRTPKKHTANKCKCDYCEFTTYEYRQLRPHYLEVHADRMYSCSVCGKSFQQQNRYNNHLLSVQHLKRVEESKSNKAMTCSICNLKFYNANQLKLHNMKHTNVLSEKTLVESLGDNMASIDPKYHTFMSTLPKGRRKVKCPDCGVVLSRTNLLPHLRNHTGTLPFKCMYCDHCYSSATVLRRHLKAHLGIHDYKCDICGKLFQRKLYLNMHKLRKHKEAGDSKCLYTCDVCTKSFFTKNQLSLHMRLHSGKTFRCDYAGCRMAFHDNANLKYHKRMHTNERPYLCDECGYAGKSQQQLTRHRRTHTGERNFHCEYCTYKAINSSHLRRHMRVHIGTKPFKCPYCDYRCNTLENLRKHILKTKVHAGLPIYPCKLCEFGASTAREIQRHLVLEHGINESELMSSSISVYTGLYERQADVRRVPEGCQVIPLKEKLPPTARANRMLKFSRSYTPRGTKTKTSVRGVRKDHTYIGQPEVTTAEEVKTLLMKTTAGEAAILDSTVDVSEVTIHTESVCPLTVDPVVTSPKT</sequence>
<evidence type="ECO:0000256" key="2">
    <source>
        <dbReference type="ARBA" id="ARBA00006991"/>
    </source>
</evidence>
<dbReference type="PROSITE" id="PS00028">
    <property type="entry name" value="ZINC_FINGER_C2H2_1"/>
    <property type="match status" value="11"/>
</dbReference>
<dbReference type="InterPro" id="IPR050589">
    <property type="entry name" value="Ikaros_C2H2-ZF"/>
</dbReference>
<feature type="region of interest" description="Disordered" evidence="12">
    <location>
        <begin position="305"/>
        <end position="336"/>
    </location>
</feature>
<keyword evidence="9" id="KW-0804">Transcription</keyword>
<dbReference type="GO" id="GO:0000978">
    <property type="term" value="F:RNA polymerase II cis-regulatory region sequence-specific DNA binding"/>
    <property type="evidence" value="ECO:0007669"/>
    <property type="project" value="TreeGrafter"/>
</dbReference>
<feature type="region of interest" description="Disordered" evidence="12">
    <location>
        <begin position="370"/>
        <end position="397"/>
    </location>
</feature>